<sequence length="142" mass="15871">MKIPTGWSDQRGWHSGVGGAARYPVQGLGGSPGHSPQRALGPVLCVGASLTSTPAPSVLLLPSKPALWGLHRSWGSWGPPRDPSRHWGLLAWFHKMEHCTRLCSERWASSLGWRGLYPCWPERCHPPRWLNRVLLLWRGARM</sequence>
<dbReference type="AlphaFoldDB" id="A0A2K5X9T4"/>
<evidence type="ECO:0000313" key="2">
    <source>
        <dbReference type="Proteomes" id="UP000233140"/>
    </source>
</evidence>
<name>A0A2K5X9T4_MANLE</name>
<proteinExistence type="predicted"/>
<dbReference type="GeneTree" id="ENSGT00910000147468"/>
<dbReference type="Ensembl" id="ENSMLET00000000132.1">
    <property type="protein sequence ID" value="ENSMLEP00000000086.1"/>
    <property type="gene ID" value="ENSMLEG00000000093.1"/>
</dbReference>
<reference evidence="1" key="2">
    <citation type="submission" date="2025-09" db="UniProtKB">
        <authorList>
            <consortium name="Ensembl"/>
        </authorList>
    </citation>
    <scope>IDENTIFICATION</scope>
</reference>
<dbReference type="OMA" id="PCWPERW"/>
<reference evidence="1" key="1">
    <citation type="submission" date="2025-08" db="UniProtKB">
        <authorList>
            <consortium name="Ensembl"/>
        </authorList>
    </citation>
    <scope>IDENTIFICATION</scope>
</reference>
<protein>
    <submittedName>
        <fullName evidence="1">Uncharacterized protein</fullName>
    </submittedName>
</protein>
<accession>A0A2K5X9T4</accession>
<organism evidence="1 2">
    <name type="scientific">Mandrillus leucophaeus</name>
    <name type="common">Drill</name>
    <name type="synonym">Papio leucophaeus</name>
    <dbReference type="NCBI Taxonomy" id="9568"/>
    <lineage>
        <taxon>Eukaryota</taxon>
        <taxon>Metazoa</taxon>
        <taxon>Chordata</taxon>
        <taxon>Craniata</taxon>
        <taxon>Vertebrata</taxon>
        <taxon>Euteleostomi</taxon>
        <taxon>Mammalia</taxon>
        <taxon>Eutheria</taxon>
        <taxon>Euarchontoglires</taxon>
        <taxon>Primates</taxon>
        <taxon>Haplorrhini</taxon>
        <taxon>Catarrhini</taxon>
        <taxon>Cercopithecidae</taxon>
        <taxon>Cercopithecinae</taxon>
        <taxon>Mandrillus</taxon>
    </lineage>
</organism>
<dbReference type="Proteomes" id="UP000233140">
    <property type="component" value="Unassembled WGS sequence"/>
</dbReference>
<evidence type="ECO:0000313" key="1">
    <source>
        <dbReference type="Ensembl" id="ENSMLEP00000000086.1"/>
    </source>
</evidence>
<keyword evidence="2" id="KW-1185">Reference proteome</keyword>